<name>A0A2I1IIB2_9MICO</name>
<evidence type="ECO:0000313" key="1">
    <source>
        <dbReference type="EMBL" id="PKY70858.1"/>
    </source>
</evidence>
<dbReference type="InterPro" id="IPR007423">
    <property type="entry name" value="Sel_put"/>
</dbReference>
<dbReference type="STRING" id="1176165.GCA_001584405_00311"/>
<evidence type="ECO:0000313" key="2">
    <source>
        <dbReference type="Proteomes" id="UP000242755"/>
    </source>
</evidence>
<evidence type="ECO:0008006" key="3">
    <source>
        <dbReference type="Google" id="ProtNLM"/>
    </source>
</evidence>
<dbReference type="Pfam" id="PF04328">
    <property type="entry name" value="Sel_put"/>
    <property type="match status" value="1"/>
</dbReference>
<dbReference type="Proteomes" id="UP000242755">
    <property type="component" value="Unassembled WGS sequence"/>
</dbReference>
<organism evidence="1 2">
    <name type="scientific">Brevibacterium ravenspurgense</name>
    <dbReference type="NCBI Taxonomy" id="479117"/>
    <lineage>
        <taxon>Bacteria</taxon>
        <taxon>Bacillati</taxon>
        <taxon>Actinomycetota</taxon>
        <taxon>Actinomycetes</taxon>
        <taxon>Micrococcales</taxon>
        <taxon>Brevibacteriaceae</taxon>
        <taxon>Brevibacterium</taxon>
    </lineage>
</organism>
<proteinExistence type="predicted"/>
<reference evidence="1 2" key="1">
    <citation type="submission" date="2017-12" db="EMBL/GenBank/DDBJ databases">
        <title>Phylogenetic diversity of female urinary microbiome.</title>
        <authorList>
            <person name="Thomas-White K."/>
            <person name="Wolfe A.J."/>
        </authorList>
    </citation>
    <scope>NUCLEOTIDE SEQUENCE [LARGE SCALE GENOMIC DNA]</scope>
    <source>
        <strain evidence="1 2">UMB0426</strain>
    </source>
</reference>
<gene>
    <name evidence="1" type="ORF">CYJ40_02020</name>
</gene>
<dbReference type="EMBL" id="PKGO01000002">
    <property type="protein sequence ID" value="PKY70858.1"/>
    <property type="molecule type" value="Genomic_DNA"/>
</dbReference>
<sequence>MSTTASDILRITAKPFTAVYWYMREISGANAFINYQKSYLRRHGTLEGSKGKREFWRDLTDEQDRNPTTRCC</sequence>
<comment type="caution">
    <text evidence="1">The sequence shown here is derived from an EMBL/GenBank/DDBJ whole genome shotgun (WGS) entry which is preliminary data.</text>
</comment>
<dbReference type="AlphaFoldDB" id="A0A2I1IIB2"/>
<accession>A0A2I1IIB2</accession>
<dbReference type="RefSeq" id="WP_070423982.1">
    <property type="nucleotide sequence ID" value="NZ_JAKRCZ010000018.1"/>
</dbReference>
<protein>
    <recommendedName>
        <fullName evidence="3">DUF466 domain-containing protein</fullName>
    </recommendedName>
</protein>